<comment type="subcellular location">
    <subcellularLocation>
        <location evidence="1">Membrane</location>
        <topology evidence="1">Multi-pass membrane protein</topology>
    </subcellularLocation>
</comment>
<keyword evidence="10" id="KW-1185">Reference proteome</keyword>
<dbReference type="Proteomes" id="UP000078343">
    <property type="component" value="Unassembled WGS sequence"/>
</dbReference>
<feature type="transmembrane region" description="Helical" evidence="7">
    <location>
        <begin position="328"/>
        <end position="349"/>
    </location>
</feature>
<feature type="domain" description="Major facilitator superfamily (MFS) profile" evidence="8">
    <location>
        <begin position="48"/>
        <end position="480"/>
    </location>
</feature>
<evidence type="ECO:0000256" key="3">
    <source>
        <dbReference type="ARBA" id="ARBA00022692"/>
    </source>
</evidence>
<feature type="transmembrane region" description="Helical" evidence="7">
    <location>
        <begin position="423"/>
        <end position="445"/>
    </location>
</feature>
<dbReference type="InterPro" id="IPR005829">
    <property type="entry name" value="Sugar_transporter_CS"/>
</dbReference>
<dbReference type="FunFam" id="1.20.1250.20:FF:000078">
    <property type="entry name" value="MFS maltose transporter, putative"/>
    <property type="match status" value="1"/>
</dbReference>
<accession>A0A178ZNP7</accession>
<feature type="transmembrane region" description="Helical" evidence="7">
    <location>
        <begin position="202"/>
        <end position="225"/>
    </location>
</feature>
<dbReference type="Pfam" id="PF00083">
    <property type="entry name" value="Sugar_tr"/>
    <property type="match status" value="1"/>
</dbReference>
<comment type="similarity">
    <text evidence="2">Belongs to the major facilitator superfamily. Sugar transporter (TC 2.A.1.1) family.</text>
</comment>
<evidence type="ECO:0000256" key="2">
    <source>
        <dbReference type="ARBA" id="ARBA00010992"/>
    </source>
</evidence>
<evidence type="ECO:0000256" key="6">
    <source>
        <dbReference type="SAM" id="MobiDB-lite"/>
    </source>
</evidence>
<evidence type="ECO:0000259" key="8">
    <source>
        <dbReference type="PROSITE" id="PS50850"/>
    </source>
</evidence>
<feature type="transmembrane region" description="Helical" evidence="7">
    <location>
        <begin position="390"/>
        <end position="411"/>
    </location>
</feature>
<dbReference type="InterPro" id="IPR005828">
    <property type="entry name" value="MFS_sugar_transport-like"/>
</dbReference>
<dbReference type="GeneID" id="30009993"/>
<dbReference type="PROSITE" id="PS50850">
    <property type="entry name" value="MFS"/>
    <property type="match status" value="1"/>
</dbReference>
<keyword evidence="4 7" id="KW-1133">Transmembrane helix</keyword>
<dbReference type="PANTHER" id="PTHR48022:SF22">
    <property type="entry name" value="MAJOR FACILITATOR SUPERFAMILY (MFS) PROFILE DOMAIN-CONTAINING PROTEIN"/>
    <property type="match status" value="1"/>
</dbReference>
<organism evidence="9 10">
    <name type="scientific">Fonsecaea erecta</name>
    <dbReference type="NCBI Taxonomy" id="1367422"/>
    <lineage>
        <taxon>Eukaryota</taxon>
        <taxon>Fungi</taxon>
        <taxon>Dikarya</taxon>
        <taxon>Ascomycota</taxon>
        <taxon>Pezizomycotina</taxon>
        <taxon>Eurotiomycetes</taxon>
        <taxon>Chaetothyriomycetidae</taxon>
        <taxon>Chaetothyriales</taxon>
        <taxon>Herpotrichiellaceae</taxon>
        <taxon>Fonsecaea</taxon>
    </lineage>
</organism>
<comment type="caution">
    <text evidence="9">The sequence shown here is derived from an EMBL/GenBank/DDBJ whole genome shotgun (WGS) entry which is preliminary data.</text>
</comment>
<feature type="transmembrane region" description="Helical" evidence="7">
    <location>
        <begin position="147"/>
        <end position="169"/>
    </location>
</feature>
<dbReference type="InterPro" id="IPR050360">
    <property type="entry name" value="MFS_Sugar_Transporters"/>
</dbReference>
<dbReference type="InterPro" id="IPR036259">
    <property type="entry name" value="MFS_trans_sf"/>
</dbReference>
<dbReference type="GO" id="GO:0005351">
    <property type="term" value="F:carbohydrate:proton symporter activity"/>
    <property type="evidence" value="ECO:0007669"/>
    <property type="project" value="TreeGrafter"/>
</dbReference>
<dbReference type="AlphaFoldDB" id="A0A178ZNP7"/>
<evidence type="ECO:0000256" key="7">
    <source>
        <dbReference type="SAM" id="Phobius"/>
    </source>
</evidence>
<feature type="transmembrane region" description="Helical" evidence="7">
    <location>
        <begin position="293"/>
        <end position="316"/>
    </location>
</feature>
<keyword evidence="5 7" id="KW-0472">Membrane</keyword>
<evidence type="ECO:0000313" key="9">
    <source>
        <dbReference type="EMBL" id="OAP60823.1"/>
    </source>
</evidence>
<dbReference type="InterPro" id="IPR020846">
    <property type="entry name" value="MFS_dom"/>
</dbReference>
<dbReference type="GO" id="GO:0016020">
    <property type="term" value="C:membrane"/>
    <property type="evidence" value="ECO:0007669"/>
    <property type="project" value="UniProtKB-SubCell"/>
</dbReference>
<feature type="region of interest" description="Disordered" evidence="6">
    <location>
        <begin position="517"/>
        <end position="537"/>
    </location>
</feature>
<evidence type="ECO:0000256" key="1">
    <source>
        <dbReference type="ARBA" id="ARBA00004141"/>
    </source>
</evidence>
<keyword evidence="3 7" id="KW-0812">Transmembrane</keyword>
<protein>
    <recommendedName>
        <fullName evidence="8">Major facilitator superfamily (MFS) profile domain-containing protein</fullName>
    </recommendedName>
</protein>
<feature type="transmembrane region" description="Helical" evidence="7">
    <location>
        <begin position="90"/>
        <end position="111"/>
    </location>
</feature>
<evidence type="ECO:0000256" key="5">
    <source>
        <dbReference type="ARBA" id="ARBA00023136"/>
    </source>
</evidence>
<gene>
    <name evidence="9" type="ORF">AYL99_05825</name>
</gene>
<evidence type="ECO:0000256" key="4">
    <source>
        <dbReference type="ARBA" id="ARBA00022989"/>
    </source>
</evidence>
<dbReference type="SUPFAM" id="SSF103473">
    <property type="entry name" value="MFS general substrate transporter"/>
    <property type="match status" value="1"/>
</dbReference>
<name>A0A178ZNP7_9EURO</name>
<feature type="compositionally biased region" description="Polar residues" evidence="6">
    <location>
        <begin position="526"/>
        <end position="537"/>
    </location>
</feature>
<proteinExistence type="inferred from homology"/>
<dbReference type="PROSITE" id="PS00216">
    <property type="entry name" value="SUGAR_TRANSPORT_1"/>
    <property type="match status" value="1"/>
</dbReference>
<sequence length="537" mass="59003">MPKSESVVVIRAEDIEYEDRLARIANQEDRSQSRLQAIRKNPWAFAWCLYAVWTILLVSVEDQASYNVLSIPQFRKDFGSSFEGNYVLAASWQSAFSGAPIATRIIGALAAGQVADCIGRRNTLVVAIGLSLAAVTMEFVATSKELFFGGKMLSGLAVAAIESVAPLALRGLTTALIAFSAGAGALTVALIINSTGAYTTRWAYRAVFCSQFGFAAIAASFVWFMPESPWWLLSKGQEEVALKSLRRLGYTSSSGEDAKRLATIRVTLEEIRCETEGVTYFECFRKSNLRRTIVAIAPLSVEIFVGAIFTGLYSTYYAQLAGYSTTMSFRLLITQQVLSMVGNVLSWYLIERVGRRNLTVYGTLALTFMLWIMGGLAVGGSRGELRGAIAMVQIYSWVYSLTIGATAYTYLTEVATARLRVKTMAVGLATQSCFGLLWSFVLPYLFNPDKANLGGKVGFIFGGLAIPCFVFLWWLQPETAGRSYEELDELFVKKVPARQFKTYTTEVEMKVVVLARRGGEQESTARRSGSSESDSPK</sequence>
<dbReference type="OrthoDB" id="6612291at2759"/>
<feature type="transmembrane region" description="Helical" evidence="7">
    <location>
        <begin position="43"/>
        <end position="60"/>
    </location>
</feature>
<dbReference type="Gene3D" id="1.20.1250.20">
    <property type="entry name" value="MFS general substrate transporter like domains"/>
    <property type="match status" value="1"/>
</dbReference>
<reference evidence="9 10" key="1">
    <citation type="submission" date="2016-04" db="EMBL/GenBank/DDBJ databases">
        <title>Draft genome of Fonsecaea erecta CBS 125763.</title>
        <authorList>
            <person name="Weiss V.A."/>
            <person name="Vicente V.A."/>
            <person name="Raittz R.T."/>
            <person name="Moreno L.F."/>
            <person name="De Souza E.M."/>
            <person name="Pedrosa F.O."/>
            <person name="Steffens M.B."/>
            <person name="Faoro H."/>
            <person name="Tadra-Sfeir M.Z."/>
            <person name="Najafzadeh M.J."/>
            <person name="Felipe M.S."/>
            <person name="Teixeira M."/>
            <person name="Sun J."/>
            <person name="Xi L."/>
            <person name="Gomes R."/>
            <person name="De Azevedo C.M."/>
            <person name="Salgado C.G."/>
            <person name="Da Silva M.B."/>
            <person name="Nascimento M.F."/>
            <person name="Queiroz-Telles F."/>
            <person name="Attili D.S."/>
            <person name="Gorbushina A."/>
        </authorList>
    </citation>
    <scope>NUCLEOTIDE SEQUENCE [LARGE SCALE GENOMIC DNA]</scope>
    <source>
        <strain evidence="9 10">CBS 125763</strain>
    </source>
</reference>
<feature type="transmembrane region" description="Helical" evidence="7">
    <location>
        <begin position="123"/>
        <end position="141"/>
    </location>
</feature>
<dbReference type="EMBL" id="LVYI01000004">
    <property type="protein sequence ID" value="OAP60823.1"/>
    <property type="molecule type" value="Genomic_DNA"/>
</dbReference>
<feature type="transmembrane region" description="Helical" evidence="7">
    <location>
        <begin position="457"/>
        <end position="475"/>
    </location>
</feature>
<feature type="transmembrane region" description="Helical" evidence="7">
    <location>
        <begin position="358"/>
        <end position="378"/>
    </location>
</feature>
<dbReference type="PANTHER" id="PTHR48022">
    <property type="entry name" value="PLASTIDIC GLUCOSE TRANSPORTER 4"/>
    <property type="match status" value="1"/>
</dbReference>
<dbReference type="RefSeq" id="XP_018694190.1">
    <property type="nucleotide sequence ID" value="XM_018837337.1"/>
</dbReference>
<evidence type="ECO:0000313" key="10">
    <source>
        <dbReference type="Proteomes" id="UP000078343"/>
    </source>
</evidence>
<feature type="transmembrane region" description="Helical" evidence="7">
    <location>
        <begin position="176"/>
        <end position="196"/>
    </location>
</feature>